<dbReference type="RefSeq" id="WP_032490470.1">
    <property type="nucleotide sequence ID" value="NZ_JAMRVV010000012.1"/>
</dbReference>
<name>Q8GAR4_9LACT</name>
<sequence>MENNHHNNKEKDTNHSVSVSGNATGVQIQQNVSNSTQTQAVNEVFEYEKVLEVLHEISNFQQMFKDTYGNEAEQVLDLLNQAKQAVTNREHPSKIKGFLNVIKDISLRVTSSLVATGILGLLSQVGI</sequence>
<keyword evidence="1" id="KW-0614">Plasmid</keyword>
<gene>
    <name evidence="1" type="primary">abiTi</name>
</gene>
<evidence type="ECO:0000313" key="1">
    <source>
        <dbReference type="EMBL" id="AAN60762.1"/>
    </source>
</evidence>
<dbReference type="EMBL" id="AF483000">
    <property type="protein sequence ID" value="AAN60762.1"/>
    <property type="molecule type" value="Genomic_DNA"/>
</dbReference>
<accession>Q8GAR4</accession>
<proteinExistence type="predicted"/>
<protein>
    <submittedName>
        <fullName evidence="1">Abort lactococcal phage infection AbiTi</fullName>
    </submittedName>
</protein>
<organism evidence="1">
    <name type="scientific">Lactococcus lactis</name>
    <dbReference type="NCBI Taxonomy" id="1358"/>
    <lineage>
        <taxon>Bacteria</taxon>
        <taxon>Bacillati</taxon>
        <taxon>Bacillota</taxon>
        <taxon>Bacilli</taxon>
        <taxon>Lactobacillales</taxon>
        <taxon>Streptococcaceae</taxon>
        <taxon>Lactococcus</taxon>
    </lineage>
</organism>
<reference evidence="1" key="1">
    <citation type="journal article" date="2002" name="J. Bacteriol.">
        <title>Characterization of the two-component abortive phage infection mechanism AbiT from Lactococcus lactis.</title>
        <authorList>
            <person name="Bouchard J.D."/>
            <person name="Dion E."/>
            <person name="Bissonnette F."/>
            <person name="Moineau S."/>
        </authorList>
    </citation>
    <scope>NUCLEOTIDE SEQUENCE</scope>
    <source>
        <strain evidence="1">W51</strain>
        <plasmid evidence="1">pED1</plasmid>
    </source>
</reference>
<dbReference type="AlphaFoldDB" id="Q8GAR4"/>
<geneLocation type="plasmid" evidence="1">
    <name>pED1</name>
</geneLocation>